<keyword evidence="2" id="KW-1185">Reference proteome</keyword>
<reference evidence="1 2" key="1">
    <citation type="submission" date="2021-07" db="EMBL/GenBank/DDBJ databases">
        <title>Clinical implication of Pseudomonas aeruginosa: further insight on the antimicrobial resistance.</title>
        <authorList>
            <person name="Macori G."/>
            <person name="Fanning S."/>
            <person name="Alqahtani A."/>
        </authorList>
    </citation>
    <scope>NUCLEOTIDE SEQUENCE [LARGE SCALE GENOMIC DNA]</scope>
    <source>
        <strain evidence="1 2">CFS3442</strain>
    </source>
</reference>
<evidence type="ECO:0000313" key="1">
    <source>
        <dbReference type="EMBL" id="MCV0327046.1"/>
    </source>
</evidence>
<accession>A0ABT2XM67</accession>
<sequence>MESSKGGKISLVGIFRVIGGDAATGMGNGSLRMNGHWGDGELGKSERATVLHGIHFISPSVGGPLFNTVWLPTLADLRALLADAELCKAAEIEVNAYIETCVDPLPPELDEVIYQPSIREISSLPDDCGIGVGVFVTGAFAFVLQRMIQEAMAQHRARELDRVWEQSATAGGKRPRL</sequence>
<gene>
    <name evidence="1" type="ORF">KYJ44_22295</name>
</gene>
<name>A0ABT2XM67_9GAMM</name>
<protein>
    <submittedName>
        <fullName evidence="1">Uncharacterized protein</fullName>
    </submittedName>
</protein>
<evidence type="ECO:0000313" key="2">
    <source>
        <dbReference type="Proteomes" id="UP001208054"/>
    </source>
</evidence>
<comment type="caution">
    <text evidence="1">The sequence shown here is derived from an EMBL/GenBank/DDBJ whole genome shotgun (WGS) entry which is preliminary data.</text>
</comment>
<dbReference type="RefSeq" id="WP_032971186.1">
    <property type="nucleotide sequence ID" value="NZ_JAHWBK010000023.1"/>
</dbReference>
<organism evidence="1 2">
    <name type="scientific">Stenotrophomonas riyadhensis</name>
    <dbReference type="NCBI Taxonomy" id="2859893"/>
    <lineage>
        <taxon>Bacteria</taxon>
        <taxon>Pseudomonadati</taxon>
        <taxon>Pseudomonadota</taxon>
        <taxon>Gammaproteobacteria</taxon>
        <taxon>Lysobacterales</taxon>
        <taxon>Lysobacteraceae</taxon>
        <taxon>Stenotrophomonas</taxon>
    </lineage>
</organism>
<proteinExistence type="predicted"/>
<dbReference type="EMBL" id="JAHWBK010000023">
    <property type="protein sequence ID" value="MCV0327046.1"/>
    <property type="molecule type" value="Genomic_DNA"/>
</dbReference>
<dbReference type="Proteomes" id="UP001208054">
    <property type="component" value="Unassembled WGS sequence"/>
</dbReference>